<feature type="region of interest" description="Disordered" evidence="1">
    <location>
        <begin position="38"/>
        <end position="69"/>
    </location>
</feature>
<comment type="caution">
    <text evidence="2">The sequence shown here is derived from an EMBL/GenBank/DDBJ whole genome shotgun (WGS) entry which is preliminary data.</text>
</comment>
<evidence type="ECO:0000313" key="3">
    <source>
        <dbReference type="Proteomes" id="UP001322138"/>
    </source>
</evidence>
<gene>
    <name evidence="2" type="ORF">QC761_109587</name>
</gene>
<evidence type="ECO:0000256" key="1">
    <source>
        <dbReference type="SAM" id="MobiDB-lite"/>
    </source>
</evidence>
<keyword evidence="3" id="KW-1185">Reference proteome</keyword>
<evidence type="ECO:0000313" key="2">
    <source>
        <dbReference type="EMBL" id="KAK4648387.1"/>
    </source>
</evidence>
<proteinExistence type="predicted"/>
<feature type="compositionally biased region" description="Low complexity" evidence="1">
    <location>
        <begin position="57"/>
        <end position="69"/>
    </location>
</feature>
<name>A0ABR0FYQ2_9PEZI</name>
<protein>
    <submittedName>
        <fullName evidence="2">Uncharacterized protein</fullName>
    </submittedName>
</protein>
<accession>A0ABR0FYQ2</accession>
<dbReference type="GeneID" id="87893728"/>
<dbReference type="Proteomes" id="UP001322138">
    <property type="component" value="Unassembled WGS sequence"/>
</dbReference>
<dbReference type="EMBL" id="JAFFGZ010000001">
    <property type="protein sequence ID" value="KAK4648387.1"/>
    <property type="molecule type" value="Genomic_DNA"/>
</dbReference>
<dbReference type="RefSeq" id="XP_062737363.1">
    <property type="nucleotide sequence ID" value="XM_062874246.1"/>
</dbReference>
<reference evidence="2 3" key="1">
    <citation type="journal article" date="2023" name="bioRxiv">
        <title>High-quality genome assemblies of four members of thePodospora anserinaspecies complex.</title>
        <authorList>
            <person name="Ament-Velasquez S.L."/>
            <person name="Vogan A.A."/>
            <person name="Wallerman O."/>
            <person name="Hartmann F."/>
            <person name="Gautier V."/>
            <person name="Silar P."/>
            <person name="Giraud T."/>
            <person name="Johannesson H."/>
        </authorList>
    </citation>
    <scope>NUCLEOTIDE SEQUENCE [LARGE SCALE GENOMIC DNA]</scope>
    <source>
        <strain evidence="2 3">CBS 112042</strain>
    </source>
</reference>
<organism evidence="2 3">
    <name type="scientific">Podospora bellae-mahoneyi</name>
    <dbReference type="NCBI Taxonomy" id="2093777"/>
    <lineage>
        <taxon>Eukaryota</taxon>
        <taxon>Fungi</taxon>
        <taxon>Dikarya</taxon>
        <taxon>Ascomycota</taxon>
        <taxon>Pezizomycotina</taxon>
        <taxon>Sordariomycetes</taxon>
        <taxon>Sordariomycetidae</taxon>
        <taxon>Sordariales</taxon>
        <taxon>Podosporaceae</taxon>
        <taxon>Podospora</taxon>
    </lineage>
</organism>
<sequence>MLKTLFRKHSTSITTCEAGPEVGVLARPTKGWLQMWDVRTPETTTDSERRLRRPSTPRRSASVVSRDLG</sequence>